<protein>
    <recommendedName>
        <fullName evidence="3">ABC transporter domain-containing protein</fullName>
    </recommendedName>
</protein>
<accession>A0A8X7Y560</accession>
<keyword evidence="5" id="KW-1185">Reference proteome</keyword>
<dbReference type="AlphaFoldDB" id="A0A8X7Y560"/>
<dbReference type="PANTHER" id="PTHR24223">
    <property type="entry name" value="ATP-BINDING CASSETTE SUB-FAMILY C"/>
    <property type="match status" value="1"/>
</dbReference>
<dbReference type="GO" id="GO:0016887">
    <property type="term" value="F:ATP hydrolysis activity"/>
    <property type="evidence" value="ECO:0007669"/>
    <property type="project" value="InterPro"/>
</dbReference>
<dbReference type="GO" id="GO:0016020">
    <property type="term" value="C:membrane"/>
    <property type="evidence" value="ECO:0007669"/>
    <property type="project" value="TreeGrafter"/>
</dbReference>
<evidence type="ECO:0000313" key="5">
    <source>
        <dbReference type="Proteomes" id="UP000886885"/>
    </source>
</evidence>
<dbReference type="InterPro" id="IPR003439">
    <property type="entry name" value="ABC_transporter-like_ATP-bd"/>
</dbReference>
<dbReference type="Pfam" id="PF00005">
    <property type="entry name" value="ABC_tran"/>
    <property type="match status" value="1"/>
</dbReference>
<evidence type="ECO:0000259" key="3">
    <source>
        <dbReference type="Pfam" id="PF00005"/>
    </source>
</evidence>
<evidence type="ECO:0000256" key="1">
    <source>
        <dbReference type="ARBA" id="ARBA00022741"/>
    </source>
</evidence>
<evidence type="ECO:0000313" key="4">
    <source>
        <dbReference type="EMBL" id="KAG6746693.1"/>
    </source>
</evidence>
<dbReference type="InterPro" id="IPR050173">
    <property type="entry name" value="ABC_transporter_C-like"/>
</dbReference>
<keyword evidence="2" id="KW-0067">ATP-binding</keyword>
<dbReference type="GO" id="GO:0042626">
    <property type="term" value="F:ATPase-coupled transmembrane transporter activity"/>
    <property type="evidence" value="ECO:0007669"/>
    <property type="project" value="TreeGrafter"/>
</dbReference>
<organism evidence="4 5">
    <name type="scientific">Populus tomentosa</name>
    <name type="common">Chinese white poplar</name>
    <dbReference type="NCBI Taxonomy" id="118781"/>
    <lineage>
        <taxon>Eukaryota</taxon>
        <taxon>Viridiplantae</taxon>
        <taxon>Streptophyta</taxon>
        <taxon>Embryophyta</taxon>
        <taxon>Tracheophyta</taxon>
        <taxon>Spermatophyta</taxon>
        <taxon>Magnoliopsida</taxon>
        <taxon>eudicotyledons</taxon>
        <taxon>Gunneridae</taxon>
        <taxon>Pentapetalae</taxon>
        <taxon>rosids</taxon>
        <taxon>fabids</taxon>
        <taxon>Malpighiales</taxon>
        <taxon>Salicaceae</taxon>
        <taxon>Saliceae</taxon>
        <taxon>Populus</taxon>
    </lineage>
</organism>
<keyword evidence="1" id="KW-0547">Nucleotide-binding</keyword>
<gene>
    <name evidence="4" type="ORF">POTOM_049056</name>
</gene>
<proteinExistence type="predicted"/>
<feature type="domain" description="ABC transporter" evidence="3">
    <location>
        <begin position="3"/>
        <end position="85"/>
    </location>
</feature>
<name>A0A8X7Y560_POPTO</name>
<reference evidence="4" key="1">
    <citation type="journal article" date="2020" name="bioRxiv">
        <title>Hybrid origin of Populus tomentosa Carr. identified through genome sequencing and phylogenomic analysis.</title>
        <authorList>
            <person name="An X."/>
            <person name="Gao K."/>
            <person name="Chen Z."/>
            <person name="Li J."/>
            <person name="Yang X."/>
            <person name="Yang X."/>
            <person name="Zhou J."/>
            <person name="Guo T."/>
            <person name="Zhao T."/>
            <person name="Huang S."/>
            <person name="Miao D."/>
            <person name="Khan W.U."/>
            <person name="Rao P."/>
            <person name="Ye M."/>
            <person name="Lei B."/>
            <person name="Liao W."/>
            <person name="Wang J."/>
            <person name="Ji L."/>
            <person name="Li Y."/>
            <person name="Guo B."/>
            <person name="Mustafa N.S."/>
            <person name="Li S."/>
            <person name="Yun Q."/>
            <person name="Keller S.R."/>
            <person name="Mao J."/>
            <person name="Zhang R."/>
            <person name="Strauss S.H."/>
        </authorList>
    </citation>
    <scope>NUCLEOTIDE SEQUENCE</scope>
    <source>
        <strain evidence="4">GM15</strain>
        <tissue evidence="4">Leaf</tissue>
    </source>
</reference>
<dbReference type="Proteomes" id="UP000886885">
    <property type="component" value="Chromosome 15A"/>
</dbReference>
<dbReference type="PANTHER" id="PTHR24223:SF369">
    <property type="entry name" value="ABC TRANSPORTER C FAMILY MEMBER 10"/>
    <property type="match status" value="1"/>
</dbReference>
<dbReference type="GO" id="GO:0005524">
    <property type="term" value="F:ATP binding"/>
    <property type="evidence" value="ECO:0007669"/>
    <property type="project" value="UniProtKB-KW"/>
</dbReference>
<dbReference type="EMBL" id="JAAWWB010000029">
    <property type="protein sequence ID" value="KAG6746693.1"/>
    <property type="molecule type" value="Genomic_DNA"/>
</dbReference>
<evidence type="ECO:0000256" key="2">
    <source>
        <dbReference type="ARBA" id="ARBA00022840"/>
    </source>
</evidence>
<comment type="caution">
    <text evidence="4">The sequence shown here is derived from an EMBL/GenBank/DDBJ whole genome shotgun (WGS) entry which is preliminary data.</text>
</comment>
<sequence>MKASRAEKFGIVGRTGSGNTTLIGALFRLVEPEGGKIVVDGADISEIGLDDLRSRFGIIPQDPTLSKGTVRCILDPFSQHTDQEMWKVAGLLPLHCDFPVSIHTPAANSLVWIDTGKSHCFLLPSSFAASFVLKNDAEAVDSDSVKACSSVFQ</sequence>
<dbReference type="OrthoDB" id="6500128at2759"/>